<evidence type="ECO:0000256" key="14">
    <source>
        <dbReference type="SAM" id="MobiDB-lite"/>
    </source>
</evidence>
<dbReference type="FunFam" id="1.50.10.10:FF:000064">
    <property type="entry name" value="alpha-1,2-Mannosidase"/>
    <property type="match status" value="1"/>
</dbReference>
<dbReference type="EC" id="3.2.1.-" evidence="13"/>
<dbReference type="InterPro" id="IPR001382">
    <property type="entry name" value="Glyco_hydro_47"/>
</dbReference>
<feature type="active site" evidence="10">
    <location>
        <position position="551"/>
    </location>
</feature>
<evidence type="ECO:0000313" key="18">
    <source>
        <dbReference type="Proteomes" id="UP000662466"/>
    </source>
</evidence>
<feature type="region of interest" description="Disordered" evidence="14">
    <location>
        <begin position="31"/>
        <end position="139"/>
    </location>
</feature>
<evidence type="ECO:0000256" key="9">
    <source>
        <dbReference type="ARBA" id="ARBA00024790"/>
    </source>
</evidence>
<feature type="region of interest" description="Disordered" evidence="14">
    <location>
        <begin position="504"/>
        <end position="533"/>
    </location>
</feature>
<evidence type="ECO:0000256" key="4">
    <source>
        <dbReference type="ARBA" id="ARBA00004922"/>
    </source>
</evidence>
<comment type="similarity">
    <text evidence="5 13">Belongs to the glycosyl hydrolase 47 family.</text>
</comment>
<feature type="region of interest" description="Disordered" evidence="14">
    <location>
        <begin position="1320"/>
        <end position="1367"/>
    </location>
</feature>
<feature type="active site" description="Proton donor" evidence="10">
    <location>
        <position position="672"/>
    </location>
</feature>
<feature type="compositionally biased region" description="Low complexity" evidence="14">
    <location>
        <begin position="1339"/>
        <end position="1352"/>
    </location>
</feature>
<evidence type="ECO:0000256" key="7">
    <source>
        <dbReference type="ARBA" id="ARBA00023157"/>
    </source>
</evidence>
<feature type="disulfide bond" evidence="12">
    <location>
        <begin position="629"/>
        <end position="658"/>
    </location>
</feature>
<feature type="domain" description="SPIN90/Ldb17 leucine-rich" evidence="16">
    <location>
        <begin position="1125"/>
        <end position="1267"/>
    </location>
</feature>
<dbReference type="InterPro" id="IPR036026">
    <property type="entry name" value="Seven-hairpin_glycosidases"/>
</dbReference>
<accession>A0A8H6UV64</accession>
<feature type="compositionally biased region" description="Low complexity" evidence="14">
    <location>
        <begin position="1462"/>
        <end position="1475"/>
    </location>
</feature>
<reference evidence="17" key="1">
    <citation type="submission" date="2020-06" db="EMBL/GenBank/DDBJ databases">
        <title>Draft genome sequences of strains closely related to Aspergillus parafelis and Aspergillus hiratsukae.</title>
        <authorList>
            <person name="Dos Santos R.A.C."/>
            <person name="Rivero-Menendez O."/>
            <person name="Steenwyk J.L."/>
            <person name="Mead M.E."/>
            <person name="Goldman G.H."/>
            <person name="Alastruey-Izquierdo A."/>
            <person name="Rokas A."/>
        </authorList>
    </citation>
    <scope>NUCLEOTIDE SEQUENCE</scope>
    <source>
        <strain evidence="17">CNM-CM6106</strain>
    </source>
</reference>
<evidence type="ECO:0000256" key="12">
    <source>
        <dbReference type="PIRSR" id="PIRSR601382-3"/>
    </source>
</evidence>
<dbReference type="GO" id="GO:0005783">
    <property type="term" value="C:endoplasmic reticulum"/>
    <property type="evidence" value="ECO:0007669"/>
    <property type="project" value="TreeGrafter"/>
</dbReference>
<keyword evidence="8" id="KW-0968">Cytoplasmic vesicle</keyword>
<comment type="function">
    <text evidence="9">Involved in the maturation of Asn-linked oligosaccharides. Progressively trims alpha-1,2-linked mannose residues from Man(9)GlcNAc(2) to produce Man(5)GlcNAc(2).</text>
</comment>
<evidence type="ECO:0000256" key="11">
    <source>
        <dbReference type="PIRSR" id="PIRSR601382-2"/>
    </source>
</evidence>
<comment type="pathway">
    <text evidence="4">Protein modification; protein glycosylation.</text>
</comment>
<feature type="compositionally biased region" description="Low complexity" evidence="14">
    <location>
        <begin position="1525"/>
        <end position="1544"/>
    </location>
</feature>
<feature type="compositionally biased region" description="Polar residues" evidence="14">
    <location>
        <begin position="1326"/>
        <end position="1338"/>
    </location>
</feature>
<evidence type="ECO:0000256" key="13">
    <source>
        <dbReference type="RuleBase" id="RU361193"/>
    </source>
</evidence>
<feature type="region of interest" description="Disordered" evidence="14">
    <location>
        <begin position="1394"/>
        <end position="1594"/>
    </location>
</feature>
<evidence type="ECO:0000256" key="1">
    <source>
        <dbReference type="ARBA" id="ARBA00001913"/>
    </source>
</evidence>
<dbReference type="GO" id="GO:0005509">
    <property type="term" value="F:calcium ion binding"/>
    <property type="evidence" value="ECO:0007669"/>
    <property type="project" value="InterPro"/>
</dbReference>
<evidence type="ECO:0000256" key="3">
    <source>
        <dbReference type="ARBA" id="ARBA00004321"/>
    </source>
</evidence>
<keyword evidence="6 13" id="KW-0378">Hydrolase</keyword>
<feature type="compositionally biased region" description="Pro residues" evidence="14">
    <location>
        <begin position="1505"/>
        <end position="1514"/>
    </location>
</feature>
<dbReference type="Gene3D" id="1.50.10.10">
    <property type="match status" value="3"/>
</dbReference>
<dbReference type="Proteomes" id="UP000662466">
    <property type="component" value="Unassembled WGS sequence"/>
</dbReference>
<feature type="compositionally biased region" description="Basic and acidic residues" evidence="14">
    <location>
        <begin position="705"/>
        <end position="717"/>
    </location>
</feature>
<comment type="subcellular location">
    <subcellularLocation>
        <location evidence="3">Cytoplasmic vesicle lumen</location>
    </subcellularLocation>
</comment>
<evidence type="ECO:0000313" key="17">
    <source>
        <dbReference type="EMBL" id="KAF7167185.1"/>
    </source>
</evidence>
<feature type="compositionally biased region" description="Basic and acidic residues" evidence="14">
    <location>
        <begin position="1564"/>
        <end position="1574"/>
    </location>
</feature>
<comment type="caution">
    <text evidence="17">The sequence shown here is derived from an EMBL/GenBank/DDBJ whole genome shotgun (WGS) entry which is preliminary data.</text>
</comment>
<evidence type="ECO:0000256" key="15">
    <source>
        <dbReference type="SAM" id="SignalP"/>
    </source>
</evidence>
<keyword evidence="7 12" id="KW-1015">Disulfide bond</keyword>
<evidence type="ECO:0000259" key="16">
    <source>
        <dbReference type="Pfam" id="PF09431"/>
    </source>
</evidence>
<keyword evidence="15" id="KW-0732">Signal</keyword>
<dbReference type="PANTHER" id="PTHR11742:SF103">
    <property type="entry name" value="ENDOPLASMIC RETICULUM MANNOSIDASE MNL2-RELATED"/>
    <property type="match status" value="1"/>
</dbReference>
<feature type="binding site" evidence="11">
    <location>
        <position position="881"/>
    </location>
    <ligand>
        <name>Ca(2+)</name>
        <dbReference type="ChEBI" id="CHEBI:29108"/>
    </ligand>
</feature>
<dbReference type="InterPro" id="IPR050749">
    <property type="entry name" value="Glycosyl_Hydrolase_47"/>
</dbReference>
<dbReference type="GO" id="GO:0060205">
    <property type="term" value="C:cytoplasmic vesicle lumen"/>
    <property type="evidence" value="ECO:0007669"/>
    <property type="project" value="UniProtKB-SubCell"/>
</dbReference>
<feature type="signal peptide" evidence="15">
    <location>
        <begin position="1"/>
        <end position="27"/>
    </location>
</feature>
<comment type="cofactor">
    <cofactor evidence="1 11">
        <name>Ca(2+)</name>
        <dbReference type="ChEBI" id="CHEBI:29108"/>
    </cofactor>
</comment>
<comment type="cofactor">
    <cofactor evidence="2">
        <name>Mg(2+)</name>
        <dbReference type="ChEBI" id="CHEBI:18420"/>
    </cofactor>
</comment>
<evidence type="ECO:0000256" key="6">
    <source>
        <dbReference type="ARBA" id="ARBA00022801"/>
    </source>
</evidence>
<gene>
    <name evidence="17" type="ORF">CNMCM6106_002839</name>
</gene>
<dbReference type="GO" id="GO:0016020">
    <property type="term" value="C:membrane"/>
    <property type="evidence" value="ECO:0007669"/>
    <property type="project" value="InterPro"/>
</dbReference>
<feature type="chain" id="PRO_5034626545" description="alpha-1,2-Mannosidase" evidence="15">
    <location>
        <begin position="28"/>
        <end position="1613"/>
    </location>
</feature>
<dbReference type="EMBL" id="JACBAF010002119">
    <property type="protein sequence ID" value="KAF7167185.1"/>
    <property type="molecule type" value="Genomic_DNA"/>
</dbReference>
<organism evidence="17 18">
    <name type="scientific">Aspergillus hiratsukae</name>
    <dbReference type="NCBI Taxonomy" id="1194566"/>
    <lineage>
        <taxon>Eukaryota</taxon>
        <taxon>Fungi</taxon>
        <taxon>Dikarya</taxon>
        <taxon>Ascomycota</taxon>
        <taxon>Pezizomycotina</taxon>
        <taxon>Eurotiomycetes</taxon>
        <taxon>Eurotiomycetidae</taxon>
        <taxon>Eurotiales</taxon>
        <taxon>Aspergillaceae</taxon>
        <taxon>Aspergillus</taxon>
        <taxon>Aspergillus subgen. Fumigati</taxon>
    </lineage>
</organism>
<dbReference type="PANTHER" id="PTHR11742">
    <property type="entry name" value="MANNOSYL-OLIGOSACCHARIDE ALPHA-1,2-MANNOSIDASE-RELATED"/>
    <property type="match status" value="1"/>
</dbReference>
<dbReference type="Pfam" id="PF09431">
    <property type="entry name" value="SPIN90_LRD"/>
    <property type="match status" value="1"/>
</dbReference>
<dbReference type="GO" id="GO:0005975">
    <property type="term" value="P:carbohydrate metabolic process"/>
    <property type="evidence" value="ECO:0007669"/>
    <property type="project" value="InterPro"/>
</dbReference>
<keyword evidence="11" id="KW-0106">Calcium</keyword>
<feature type="region of interest" description="Disordered" evidence="14">
    <location>
        <begin position="705"/>
        <end position="733"/>
    </location>
</feature>
<dbReference type="UniPathway" id="UPA00378"/>
<feature type="region of interest" description="Disordered" evidence="14">
    <location>
        <begin position="418"/>
        <end position="483"/>
    </location>
</feature>
<evidence type="ECO:0000256" key="8">
    <source>
        <dbReference type="ARBA" id="ARBA00023329"/>
    </source>
</evidence>
<evidence type="ECO:0000256" key="2">
    <source>
        <dbReference type="ARBA" id="ARBA00001946"/>
    </source>
</evidence>
<proteinExistence type="inferred from homology"/>
<keyword evidence="11" id="KW-0479">Metal-binding</keyword>
<feature type="active site" description="Proton donor" evidence="10">
    <location>
        <position position="291"/>
    </location>
</feature>
<dbReference type="InterPro" id="IPR012341">
    <property type="entry name" value="6hp_glycosidase-like_sf"/>
</dbReference>
<feature type="compositionally biased region" description="Polar residues" evidence="14">
    <location>
        <begin position="106"/>
        <end position="123"/>
    </location>
</feature>
<evidence type="ECO:0000256" key="10">
    <source>
        <dbReference type="PIRSR" id="PIRSR601382-1"/>
    </source>
</evidence>
<evidence type="ECO:0000256" key="5">
    <source>
        <dbReference type="ARBA" id="ARBA00007658"/>
    </source>
</evidence>
<protein>
    <recommendedName>
        <fullName evidence="13">alpha-1,2-Mannosidase</fullName>
        <ecNumber evidence="13">3.2.1.-</ecNumber>
    </recommendedName>
</protein>
<keyword evidence="13" id="KW-0326">Glycosidase</keyword>
<feature type="compositionally biased region" description="Polar residues" evidence="14">
    <location>
        <begin position="517"/>
        <end position="526"/>
    </location>
</feature>
<dbReference type="PRINTS" id="PR00747">
    <property type="entry name" value="GLYHDRLASE47"/>
</dbReference>
<feature type="active site" evidence="10">
    <location>
        <position position="795"/>
    </location>
</feature>
<dbReference type="FunFam" id="1.50.10.10:FF:000044">
    <property type="entry name" value="alpha-1,2-Mannosidase"/>
    <property type="match status" value="1"/>
</dbReference>
<sequence>MFRARRYRISLVFAVIFVLIFIHFSRSRDTSASTVSVPAPVDKPKTYPQSPPPAAPDNKKEPVAPESPSSHDATVDSVSTPAQQVEEPAAPDSKPPQDPESDAHGQASSKDGSVAGQTITSPSDDGPDKEDGSEVPPYALDYHGHARIEVELPETNRPTVHWKQVQEHYPLAPEGLIKLPTGKSKALPKVQAVFRDETTSDKIQRVQRLSTIKAAFEHAWNGYKTSAMGHDEIKPLRGGFRDPFMGWAATLVDSLDTLWIMDLKEEFAIAVDQVKKIDFTTSKRDEIPIFETVIRYLGGLLGAYDISGHKYDVLLEKAVELADIVMGAFDTPNRMPTMFYKWTPQDAAKPHLADVDTTLAEIGSLSVEFTRLAQLTKQDKYYDAIARITNELEKLQSQTMLPGLWPLKIDASGCKTATPQLNHEVPRNDAVDTETSALSPTPLPSPASSSAPPSSSSSAPSSAPPVPSSTLTPSLAQKERPLPTDAQSYAKFFERRDGAGLHLDAEPANYVNGPDESANSVNSGTSGDKACTRGLAAPSSKQKFGLGARGDSTYEYLPKEYMILGGLNEQYPAMYKKAMDTAREHLLFQPMVKDERDIRFLSTMTLTRPIAEQVPNSVNVTYEGTHLACFAGGMFALGAKLFGIEGDLDLATKLTNACIWAYGATKTGIMPEHFLLVPCKKDEPCVWNETAYWNALDPNEEQRIADAEKAEEQKSEDSGSTSSTKRIRRRDSSGKWHVIADSATTDDLINHDEEEIKQQDAKDPHNVYVTQRIMNERLPPGVTRIVNRAYLLRPEAIESVFYMFRITGDNYWREKGWEMFQAVSKYTRTEIAHSAINDVTLEKSRMRDTMESFWLAETLKYFYLLFADPSVVSLDDYVLNTEAHPLKPVDRRKSPTARPVRLALATFVVIKIIACLQVSPRGFQPPRTEQPSQPELWEMEFEVSLENEQQFWDELQEIVSTPCSTEDLIDNALRSYLSLATKYKDEYLNSPFEVSRCSYKLLASSIFTAHADYVRRQMIYGLLQEDDPDTLHLIVSFLLFDGRQHEESFRMMNEESCFPRLLELLQVYKIKDGENQAALHRMLMDLLYEMSRIQRIRIEDLVLVDDDFIRGLFEIIEDLSYDASDPYHYPVIRVLLVFNEQFMISAHDPVDDTSSSPLTNKVIKVLAMHGNLYKTFGENIILLINREAETSLQLLTLKLLYLIFTTPSTYEYFYTNDLHVLVDILIRNLLDLPEEASALRHTYLRVLYPLLAQTQLKYPPHYKREELKKVLNILGRGQLSSSEGDLERILHFEEVDETTRRLVLRCATVDWLRDAEAESHRESVASFDSTTDAVQTDAESGTPTSTEGSSPGALSPTRLGESDFPKLDAHRKPSAVQRLGMDLEPASCSTISVQEVASQHEKPGVITPSRNDAHPTGNASTTDPIRAFIKPKIKPEPPKSRRRRGRRIAEEEDNAGGIPEDAASAASSPVMAPASLTPPADRRNSTSMSGLAPPVPAHLRRSASNPPPALPPPRRSTHPAVQAHPLSGNCSPLSNSPLNVPSVSKHGQKPEPPKTRRWARGKHAHGDSADRSGKDLPMNGEVLPESSAESNGAEHVCATVSVEAAVQRVSLEP</sequence>
<name>A0A8H6UV64_9EURO</name>
<dbReference type="GO" id="GO:0004571">
    <property type="term" value="F:mannosyl-oligosaccharide 1,2-alpha-mannosidase activity"/>
    <property type="evidence" value="ECO:0007669"/>
    <property type="project" value="InterPro"/>
</dbReference>
<feature type="compositionally biased region" description="Polar residues" evidence="14">
    <location>
        <begin position="67"/>
        <end position="83"/>
    </location>
</feature>
<feature type="compositionally biased region" description="Low complexity" evidence="14">
    <location>
        <begin position="435"/>
        <end position="461"/>
    </location>
</feature>
<dbReference type="GO" id="GO:0036503">
    <property type="term" value="P:ERAD pathway"/>
    <property type="evidence" value="ECO:0007669"/>
    <property type="project" value="UniProtKB-ARBA"/>
</dbReference>
<dbReference type="Pfam" id="PF01532">
    <property type="entry name" value="Glyco_hydro_47"/>
    <property type="match status" value="1"/>
</dbReference>
<dbReference type="SUPFAM" id="SSF48225">
    <property type="entry name" value="Seven-hairpin glycosidases"/>
    <property type="match status" value="1"/>
</dbReference>
<dbReference type="InterPro" id="IPR018556">
    <property type="entry name" value="SPIN90/Ldb17_LRD"/>
</dbReference>